<evidence type="ECO:0000256" key="2">
    <source>
        <dbReference type="ARBA" id="ARBA00013729"/>
    </source>
</evidence>
<keyword evidence="3 8" id="KW-0805">Transcription regulation</keyword>
<dbReference type="Gene3D" id="3.10.50.30">
    <property type="entry name" value="Transcription elongation factor, GreA/GreB, C-terminal domain"/>
    <property type="match status" value="1"/>
</dbReference>
<evidence type="ECO:0000256" key="5">
    <source>
        <dbReference type="ARBA" id="ARBA00023163"/>
    </source>
</evidence>
<dbReference type="GO" id="GO:0003746">
    <property type="term" value="F:translation elongation factor activity"/>
    <property type="evidence" value="ECO:0007669"/>
    <property type="project" value="UniProtKB-KW"/>
</dbReference>
<dbReference type="Proteomes" id="UP000244193">
    <property type="component" value="Chromosome"/>
</dbReference>
<evidence type="ECO:0000256" key="9">
    <source>
        <dbReference type="RuleBase" id="RU000556"/>
    </source>
</evidence>
<evidence type="ECO:0000259" key="10">
    <source>
        <dbReference type="Pfam" id="PF01272"/>
    </source>
</evidence>
<dbReference type="InterPro" id="IPR018151">
    <property type="entry name" value="TF_GreA/GreB_CS"/>
</dbReference>
<protein>
    <recommendedName>
        <fullName evidence="2 8">Transcription elongation factor GreA</fullName>
    </recommendedName>
    <alternativeName>
        <fullName evidence="7 8">Transcript cleavage factor GreA</fullName>
    </alternativeName>
</protein>
<evidence type="ECO:0000256" key="3">
    <source>
        <dbReference type="ARBA" id="ARBA00023015"/>
    </source>
</evidence>
<evidence type="ECO:0000313" key="13">
    <source>
        <dbReference type="Proteomes" id="UP000244193"/>
    </source>
</evidence>
<evidence type="ECO:0000256" key="1">
    <source>
        <dbReference type="ARBA" id="ARBA00008213"/>
    </source>
</evidence>
<evidence type="ECO:0000259" key="11">
    <source>
        <dbReference type="Pfam" id="PF03449"/>
    </source>
</evidence>
<dbReference type="NCBIfam" id="TIGR01462">
    <property type="entry name" value="greA"/>
    <property type="match status" value="1"/>
</dbReference>
<keyword evidence="12" id="KW-0251">Elongation factor</keyword>
<dbReference type="PROSITE" id="PS00830">
    <property type="entry name" value="GREAB_2"/>
    <property type="match status" value="1"/>
</dbReference>
<dbReference type="EMBL" id="CP028811">
    <property type="protein sequence ID" value="AWA29044.1"/>
    <property type="molecule type" value="Genomic_DNA"/>
</dbReference>
<dbReference type="Pfam" id="PF03449">
    <property type="entry name" value="GreA_GreB_N"/>
    <property type="match status" value="1"/>
</dbReference>
<accession>A0A2S0RBU4</accession>
<dbReference type="FunFam" id="1.10.287.180:FF:000001">
    <property type="entry name" value="Transcription elongation factor GreA"/>
    <property type="match status" value="1"/>
</dbReference>
<evidence type="ECO:0000256" key="4">
    <source>
        <dbReference type="ARBA" id="ARBA00023125"/>
    </source>
</evidence>
<dbReference type="SUPFAM" id="SSF54534">
    <property type="entry name" value="FKBP-like"/>
    <property type="match status" value="1"/>
</dbReference>
<dbReference type="SUPFAM" id="SSF46557">
    <property type="entry name" value="GreA transcript cleavage protein, N-terminal domain"/>
    <property type="match status" value="1"/>
</dbReference>
<dbReference type="Pfam" id="PF01272">
    <property type="entry name" value="GreA_GreB"/>
    <property type="match status" value="1"/>
</dbReference>
<dbReference type="OrthoDB" id="9808774at2"/>
<dbReference type="NCBIfam" id="NF001263">
    <property type="entry name" value="PRK00226.1-4"/>
    <property type="match status" value="1"/>
</dbReference>
<dbReference type="RefSeq" id="WP_108369630.1">
    <property type="nucleotide sequence ID" value="NZ_CP028811.1"/>
</dbReference>
<dbReference type="PANTHER" id="PTHR30437">
    <property type="entry name" value="TRANSCRIPTION ELONGATION FACTOR GREA"/>
    <property type="match status" value="1"/>
</dbReference>
<dbReference type="GO" id="GO:0032784">
    <property type="term" value="P:regulation of DNA-templated transcription elongation"/>
    <property type="evidence" value="ECO:0007669"/>
    <property type="project" value="UniProtKB-UniRule"/>
</dbReference>
<feature type="domain" description="Transcription elongation factor GreA/GreB N-terminal" evidence="11">
    <location>
        <begin position="6"/>
        <end position="74"/>
    </location>
</feature>
<name>A0A2S0RBU4_9FLAO</name>
<keyword evidence="12" id="KW-0648">Protein biosynthesis</keyword>
<dbReference type="FunFam" id="3.10.50.30:FF:000001">
    <property type="entry name" value="Transcription elongation factor GreA"/>
    <property type="match status" value="1"/>
</dbReference>
<keyword evidence="5 8" id="KW-0804">Transcription</keyword>
<keyword evidence="4 8" id="KW-0238">DNA-binding</keyword>
<dbReference type="KEGG" id="fmg:HYN48_02490"/>
<evidence type="ECO:0000256" key="7">
    <source>
        <dbReference type="ARBA" id="ARBA00030776"/>
    </source>
</evidence>
<dbReference type="InterPro" id="IPR006359">
    <property type="entry name" value="Tscrpt_elong_fac_GreA"/>
</dbReference>
<dbReference type="InterPro" id="IPR028624">
    <property type="entry name" value="Tscrpt_elong_fac_GreA/B"/>
</dbReference>
<dbReference type="InterPro" id="IPR023459">
    <property type="entry name" value="Tscrpt_elong_fac_GreA/B_fam"/>
</dbReference>
<dbReference type="PANTHER" id="PTHR30437:SF4">
    <property type="entry name" value="TRANSCRIPTION ELONGATION FACTOR GREA"/>
    <property type="match status" value="1"/>
</dbReference>
<dbReference type="InterPro" id="IPR036805">
    <property type="entry name" value="Tscrpt_elong_fac_GreA/B_N_sf"/>
</dbReference>
<organism evidence="12 13">
    <name type="scientific">Flavobacterium magnum</name>
    <dbReference type="NCBI Taxonomy" id="2162713"/>
    <lineage>
        <taxon>Bacteria</taxon>
        <taxon>Pseudomonadati</taxon>
        <taxon>Bacteroidota</taxon>
        <taxon>Flavobacteriia</taxon>
        <taxon>Flavobacteriales</taxon>
        <taxon>Flavobacteriaceae</taxon>
        <taxon>Flavobacterium</taxon>
    </lineage>
</organism>
<dbReference type="GO" id="GO:0070063">
    <property type="term" value="F:RNA polymerase binding"/>
    <property type="evidence" value="ECO:0007669"/>
    <property type="project" value="InterPro"/>
</dbReference>
<gene>
    <name evidence="8" type="primary">greA</name>
    <name evidence="12" type="ORF">HYN48_02490</name>
</gene>
<dbReference type="NCBIfam" id="NF001261">
    <property type="entry name" value="PRK00226.1-2"/>
    <property type="match status" value="1"/>
</dbReference>
<evidence type="ECO:0000256" key="6">
    <source>
        <dbReference type="ARBA" id="ARBA00024916"/>
    </source>
</evidence>
<dbReference type="InterPro" id="IPR001437">
    <property type="entry name" value="Tscrpt_elong_fac_GreA/B_C"/>
</dbReference>
<keyword evidence="13" id="KW-1185">Reference proteome</keyword>
<proteinExistence type="inferred from homology"/>
<dbReference type="AlphaFoldDB" id="A0A2S0RBU4"/>
<dbReference type="GO" id="GO:0003677">
    <property type="term" value="F:DNA binding"/>
    <property type="evidence" value="ECO:0007669"/>
    <property type="project" value="UniProtKB-UniRule"/>
</dbReference>
<comment type="similarity">
    <text evidence="1 8 9">Belongs to the GreA/GreB family.</text>
</comment>
<evidence type="ECO:0000313" key="12">
    <source>
        <dbReference type="EMBL" id="AWA29044.1"/>
    </source>
</evidence>
<feature type="domain" description="Transcription elongation factor GreA/GreB C-terminal" evidence="10">
    <location>
        <begin position="84"/>
        <end position="156"/>
    </location>
</feature>
<comment type="function">
    <text evidence="6 8 9">Necessary for efficient RNA polymerase transcription elongation past template-encoded arresting sites. The arresting sites in DNA have the property of trapping a certain fraction of elongating RNA polymerases that pass through, resulting in locked ternary complexes. Cleavage of the nascent transcript by cleavage factors such as GreA or GreB allows the resumption of elongation from the new 3'terminus. GreA releases sequences of 2 to 3 nucleotides.</text>
</comment>
<evidence type="ECO:0000256" key="8">
    <source>
        <dbReference type="HAMAP-Rule" id="MF_00105"/>
    </source>
</evidence>
<dbReference type="Gene3D" id="1.10.287.180">
    <property type="entry name" value="Transcription elongation factor, GreA/GreB, N-terminal domain"/>
    <property type="match status" value="1"/>
</dbReference>
<dbReference type="GO" id="GO:0006354">
    <property type="term" value="P:DNA-templated transcription elongation"/>
    <property type="evidence" value="ECO:0007669"/>
    <property type="project" value="TreeGrafter"/>
</dbReference>
<dbReference type="PIRSF" id="PIRSF006092">
    <property type="entry name" value="GreA_GreB"/>
    <property type="match status" value="1"/>
</dbReference>
<dbReference type="InterPro" id="IPR022691">
    <property type="entry name" value="Tscrpt_elong_fac_GreA/B_N"/>
</dbReference>
<dbReference type="HAMAP" id="MF_00105">
    <property type="entry name" value="GreA_GreB"/>
    <property type="match status" value="1"/>
</dbReference>
<sequence length="158" mass="17246">MSNVSYYTAEGLKKLKDELEQLKSIERPKASQAIAEARDKGDLSENAEYDAAKEAQGLLEMRISKMEDLYANARLIDESQLDVSKVLVLSNVKIKNQANGMELKYTLVAESEADLKAGKISVTSPIGKGLLGKSVGEVAEITVPNGILKFEVLEVSRD</sequence>
<dbReference type="InterPro" id="IPR036953">
    <property type="entry name" value="GreA/GreB_C_sf"/>
</dbReference>
<reference evidence="12 13" key="1">
    <citation type="submission" date="2018-04" db="EMBL/GenBank/DDBJ databases">
        <title>Genome sequencing of Flavobacterium sp. HYN0048.</title>
        <authorList>
            <person name="Yi H."/>
            <person name="Baek C."/>
        </authorList>
    </citation>
    <scope>NUCLEOTIDE SEQUENCE [LARGE SCALE GENOMIC DNA]</scope>
    <source>
        <strain evidence="12 13">HYN0048</strain>
    </source>
</reference>